<dbReference type="EC" id="2.7.13.3" evidence="3"/>
<evidence type="ECO:0000259" key="17">
    <source>
        <dbReference type="PROSITE" id="PS50885"/>
    </source>
</evidence>
<keyword evidence="8 15" id="KW-0812">Transmembrane</keyword>
<keyword evidence="5" id="KW-0997">Cell inner membrane</keyword>
<keyword evidence="11" id="KW-0067">ATP-binding</keyword>
<organism evidence="18 19">
    <name type="scientific">Mesoterricola silvestris</name>
    <dbReference type="NCBI Taxonomy" id="2927979"/>
    <lineage>
        <taxon>Bacteria</taxon>
        <taxon>Pseudomonadati</taxon>
        <taxon>Acidobacteriota</taxon>
        <taxon>Holophagae</taxon>
        <taxon>Holophagales</taxon>
        <taxon>Holophagaceae</taxon>
        <taxon>Mesoterricola</taxon>
    </lineage>
</organism>
<dbReference type="InterPro" id="IPR005467">
    <property type="entry name" value="His_kinase_dom"/>
</dbReference>
<dbReference type="PANTHER" id="PTHR45436">
    <property type="entry name" value="SENSOR HISTIDINE KINASE YKOH"/>
    <property type="match status" value="1"/>
</dbReference>
<dbReference type="CDD" id="cd00082">
    <property type="entry name" value="HisKA"/>
    <property type="match status" value="1"/>
</dbReference>
<evidence type="ECO:0000256" key="4">
    <source>
        <dbReference type="ARBA" id="ARBA00022475"/>
    </source>
</evidence>
<dbReference type="AlphaFoldDB" id="A0AA48GWI8"/>
<name>A0AA48GWI8_9BACT</name>
<dbReference type="SUPFAM" id="SSF158472">
    <property type="entry name" value="HAMP domain-like"/>
    <property type="match status" value="1"/>
</dbReference>
<evidence type="ECO:0000256" key="6">
    <source>
        <dbReference type="ARBA" id="ARBA00022553"/>
    </source>
</evidence>
<protein>
    <recommendedName>
        <fullName evidence="3">histidine kinase</fullName>
        <ecNumber evidence="3">2.7.13.3</ecNumber>
    </recommendedName>
</protein>
<evidence type="ECO:0000313" key="19">
    <source>
        <dbReference type="Proteomes" id="UP001238179"/>
    </source>
</evidence>
<dbReference type="FunFam" id="1.10.287.130:FF:000001">
    <property type="entry name" value="Two-component sensor histidine kinase"/>
    <property type="match status" value="1"/>
</dbReference>
<keyword evidence="6" id="KW-0597">Phosphoprotein</keyword>
<dbReference type="InterPro" id="IPR003594">
    <property type="entry name" value="HATPase_dom"/>
</dbReference>
<evidence type="ECO:0000256" key="12">
    <source>
        <dbReference type="ARBA" id="ARBA00022989"/>
    </source>
</evidence>
<dbReference type="Pfam" id="PF00672">
    <property type="entry name" value="HAMP"/>
    <property type="match status" value="1"/>
</dbReference>
<dbReference type="InterPro" id="IPR003661">
    <property type="entry name" value="HisK_dim/P_dom"/>
</dbReference>
<sequence length="468" mass="51970">MRLIRTLRLRLTVWYGLILTLVLAVFGSLVYQATRHRMLQHHDEPLREMAAAVVHILNEHEDCHDLTPDQLRTLDQLGHLVLVHEVEGGREVFYQSPEMRANVLAPAVGALGWEAVPTARLVTIRQQGAPWRVLSIPYRSRSGRPGIVRLMENLGDIELTLTNLRLTLLLMTPAGLLLSLAGGYWIAGRALAPVDRIARQALAIEASQLHQRLPHPGVDDEIGRLVDTLNRMIERLEQSFQAMKQFTADASHELRSPLSTLRNTIEVLLDQPRTVEEHRKGLESLGEEVDRLHRIVEDLLLLARADTGRLSMCRETVELGKLTSAIAETFEPRALEAGIVMNVRTLGDARVLGDERWLTQLVINLLDNALKFTPGGGAIDLDVETGEGWVRLTVSDTGPGIPECDLVRVFERFYQSDPSRSREHQSGAGLGLAIAAWITQNHGGTIRAANCPGGGARLEVRLPLQDRA</sequence>
<dbReference type="SUPFAM" id="SSF47384">
    <property type="entry name" value="Homodimeric domain of signal transducing histidine kinase"/>
    <property type="match status" value="1"/>
</dbReference>
<dbReference type="NCBIfam" id="TIGR01386">
    <property type="entry name" value="cztS_silS_copS"/>
    <property type="match status" value="1"/>
</dbReference>
<dbReference type="InterPro" id="IPR006290">
    <property type="entry name" value="CztS_silS_copS"/>
</dbReference>
<dbReference type="SMART" id="SM00388">
    <property type="entry name" value="HisKA"/>
    <property type="match status" value="1"/>
</dbReference>
<dbReference type="Pfam" id="PF00512">
    <property type="entry name" value="HisKA"/>
    <property type="match status" value="1"/>
</dbReference>
<evidence type="ECO:0000256" key="2">
    <source>
        <dbReference type="ARBA" id="ARBA00004533"/>
    </source>
</evidence>
<dbReference type="SUPFAM" id="SSF55874">
    <property type="entry name" value="ATPase domain of HSP90 chaperone/DNA topoisomerase II/histidine kinase"/>
    <property type="match status" value="1"/>
</dbReference>
<dbReference type="InterPro" id="IPR036097">
    <property type="entry name" value="HisK_dim/P_sf"/>
</dbReference>
<evidence type="ECO:0000256" key="15">
    <source>
        <dbReference type="SAM" id="Phobius"/>
    </source>
</evidence>
<dbReference type="GO" id="GO:0005524">
    <property type="term" value="F:ATP binding"/>
    <property type="evidence" value="ECO:0007669"/>
    <property type="project" value="UniProtKB-KW"/>
</dbReference>
<dbReference type="InterPro" id="IPR004358">
    <property type="entry name" value="Sig_transdc_His_kin-like_C"/>
</dbReference>
<dbReference type="Gene3D" id="6.10.340.10">
    <property type="match status" value="1"/>
</dbReference>
<dbReference type="EMBL" id="AP027080">
    <property type="protein sequence ID" value="BDU73156.1"/>
    <property type="molecule type" value="Genomic_DNA"/>
</dbReference>
<evidence type="ECO:0000256" key="1">
    <source>
        <dbReference type="ARBA" id="ARBA00000085"/>
    </source>
</evidence>
<dbReference type="InterPro" id="IPR036890">
    <property type="entry name" value="HATPase_C_sf"/>
</dbReference>
<dbReference type="PROSITE" id="PS50885">
    <property type="entry name" value="HAMP"/>
    <property type="match status" value="1"/>
</dbReference>
<reference evidence="19" key="1">
    <citation type="journal article" date="2023" name="Int. J. Syst. Evol. Microbiol.">
        <title>Mesoterricola silvestris gen. nov., sp. nov., Mesoterricola sediminis sp. nov., Geothrix oryzae sp. nov., Geothrix edaphica sp. nov., Geothrix rubra sp. nov., and Geothrix limicola sp. nov., six novel members of Acidobacteriota isolated from soils.</title>
        <authorList>
            <person name="Itoh H."/>
            <person name="Sugisawa Y."/>
            <person name="Mise K."/>
            <person name="Xu Z."/>
            <person name="Kuniyasu M."/>
            <person name="Ushijima N."/>
            <person name="Kawano K."/>
            <person name="Kobayashi E."/>
            <person name="Shiratori Y."/>
            <person name="Masuda Y."/>
            <person name="Senoo K."/>
        </authorList>
    </citation>
    <scope>NUCLEOTIDE SEQUENCE [LARGE SCALE GENOMIC DNA]</scope>
    <source>
        <strain evidence="19">W79</strain>
    </source>
</reference>
<dbReference type="CDD" id="cd00075">
    <property type="entry name" value="HATPase"/>
    <property type="match status" value="1"/>
</dbReference>
<dbReference type="InterPro" id="IPR050428">
    <property type="entry name" value="TCS_sensor_his_kinase"/>
</dbReference>
<dbReference type="PRINTS" id="PR00344">
    <property type="entry name" value="BCTRLSENSOR"/>
</dbReference>
<evidence type="ECO:0000256" key="9">
    <source>
        <dbReference type="ARBA" id="ARBA00022741"/>
    </source>
</evidence>
<dbReference type="GO" id="GO:0005886">
    <property type="term" value="C:plasma membrane"/>
    <property type="evidence" value="ECO:0007669"/>
    <property type="project" value="UniProtKB-SubCell"/>
</dbReference>
<keyword evidence="4" id="KW-1003">Cell membrane</keyword>
<dbReference type="SMART" id="SM00304">
    <property type="entry name" value="HAMP"/>
    <property type="match status" value="1"/>
</dbReference>
<dbReference type="Gene3D" id="3.30.565.10">
    <property type="entry name" value="Histidine kinase-like ATPase, C-terminal domain"/>
    <property type="match status" value="1"/>
</dbReference>
<accession>A0AA48GWI8</accession>
<comment type="catalytic activity">
    <reaction evidence="1">
        <text>ATP + protein L-histidine = ADP + protein N-phospho-L-histidine.</text>
        <dbReference type="EC" id="2.7.13.3"/>
    </reaction>
</comment>
<evidence type="ECO:0000256" key="3">
    <source>
        <dbReference type="ARBA" id="ARBA00012438"/>
    </source>
</evidence>
<dbReference type="Pfam" id="PF02518">
    <property type="entry name" value="HATPase_c"/>
    <property type="match status" value="1"/>
</dbReference>
<dbReference type="FunFam" id="3.30.565.10:FF:000006">
    <property type="entry name" value="Sensor histidine kinase WalK"/>
    <property type="match status" value="1"/>
</dbReference>
<feature type="domain" description="Histidine kinase" evidence="16">
    <location>
        <begin position="249"/>
        <end position="466"/>
    </location>
</feature>
<dbReference type="Gene3D" id="1.10.287.130">
    <property type="match status" value="1"/>
</dbReference>
<dbReference type="KEGG" id="msil:METEAL_23300"/>
<gene>
    <name evidence="18" type="ORF">METEAL_23300</name>
</gene>
<keyword evidence="12 15" id="KW-1133">Transmembrane helix</keyword>
<dbReference type="GO" id="GO:0000155">
    <property type="term" value="F:phosphorelay sensor kinase activity"/>
    <property type="evidence" value="ECO:0007669"/>
    <property type="project" value="InterPro"/>
</dbReference>
<proteinExistence type="predicted"/>
<dbReference type="RefSeq" id="WP_316411798.1">
    <property type="nucleotide sequence ID" value="NZ_AP027080.1"/>
</dbReference>
<dbReference type="InterPro" id="IPR003660">
    <property type="entry name" value="HAMP_dom"/>
</dbReference>
<keyword evidence="19" id="KW-1185">Reference proteome</keyword>
<keyword evidence="10 18" id="KW-0418">Kinase</keyword>
<keyword evidence="14 15" id="KW-0472">Membrane</keyword>
<evidence type="ECO:0000256" key="8">
    <source>
        <dbReference type="ARBA" id="ARBA00022692"/>
    </source>
</evidence>
<evidence type="ECO:0000259" key="16">
    <source>
        <dbReference type="PROSITE" id="PS50109"/>
    </source>
</evidence>
<evidence type="ECO:0000256" key="5">
    <source>
        <dbReference type="ARBA" id="ARBA00022519"/>
    </source>
</evidence>
<dbReference type="SMART" id="SM00387">
    <property type="entry name" value="HATPase_c"/>
    <property type="match status" value="1"/>
</dbReference>
<dbReference type="Proteomes" id="UP001238179">
    <property type="component" value="Chromosome"/>
</dbReference>
<feature type="transmembrane region" description="Helical" evidence="15">
    <location>
        <begin position="12"/>
        <end position="31"/>
    </location>
</feature>
<dbReference type="PANTHER" id="PTHR45436:SF5">
    <property type="entry name" value="SENSOR HISTIDINE KINASE TRCS"/>
    <property type="match status" value="1"/>
</dbReference>
<evidence type="ECO:0000256" key="13">
    <source>
        <dbReference type="ARBA" id="ARBA00023012"/>
    </source>
</evidence>
<feature type="domain" description="HAMP" evidence="17">
    <location>
        <begin position="188"/>
        <end position="241"/>
    </location>
</feature>
<keyword evidence="7" id="KW-0808">Transferase</keyword>
<evidence type="ECO:0000256" key="7">
    <source>
        <dbReference type="ARBA" id="ARBA00022679"/>
    </source>
</evidence>
<evidence type="ECO:0000256" key="11">
    <source>
        <dbReference type="ARBA" id="ARBA00022840"/>
    </source>
</evidence>
<comment type="subcellular location">
    <subcellularLocation>
        <location evidence="2">Cell inner membrane</location>
    </subcellularLocation>
</comment>
<keyword evidence="13" id="KW-0902">Two-component regulatory system</keyword>
<dbReference type="PROSITE" id="PS50109">
    <property type="entry name" value="HIS_KIN"/>
    <property type="match status" value="1"/>
</dbReference>
<evidence type="ECO:0000313" key="18">
    <source>
        <dbReference type="EMBL" id="BDU73156.1"/>
    </source>
</evidence>
<evidence type="ECO:0000256" key="14">
    <source>
        <dbReference type="ARBA" id="ARBA00023136"/>
    </source>
</evidence>
<keyword evidence="9" id="KW-0547">Nucleotide-binding</keyword>
<dbReference type="CDD" id="cd06225">
    <property type="entry name" value="HAMP"/>
    <property type="match status" value="1"/>
</dbReference>
<evidence type="ECO:0000256" key="10">
    <source>
        <dbReference type="ARBA" id="ARBA00022777"/>
    </source>
</evidence>